<dbReference type="EMBL" id="MT141422">
    <property type="protein sequence ID" value="QJA60852.1"/>
    <property type="molecule type" value="Genomic_DNA"/>
</dbReference>
<dbReference type="EMBL" id="MT141967">
    <property type="protein sequence ID" value="QJA72638.1"/>
    <property type="molecule type" value="Genomic_DNA"/>
</dbReference>
<evidence type="ECO:0000313" key="2">
    <source>
        <dbReference type="EMBL" id="QJA72638.1"/>
    </source>
</evidence>
<dbReference type="AlphaFoldDB" id="A0A6M3JTG6"/>
<sequence>MRKLKDFDEDEKQNLSDELDSVAVLLGHNPWESSSPTFIHNHLQDALGICASCTHLEYCKTEFGRIYAKCGFMDIRLMGGDRMAECTKFSPRGQLSMNEMKEIAIYIDIEKDSNTGFILKKKGK</sequence>
<accession>A0A6M3JTG6</accession>
<reference evidence="2" key="1">
    <citation type="submission" date="2020-03" db="EMBL/GenBank/DDBJ databases">
        <title>The deep terrestrial virosphere.</title>
        <authorList>
            <person name="Holmfeldt K."/>
            <person name="Nilsson E."/>
            <person name="Simone D."/>
            <person name="Lopez-Fernandez M."/>
            <person name="Wu X."/>
            <person name="de Brujin I."/>
            <person name="Lundin D."/>
            <person name="Andersson A."/>
            <person name="Bertilsson S."/>
            <person name="Dopson M."/>
        </authorList>
    </citation>
    <scope>NUCLEOTIDE SEQUENCE</scope>
    <source>
        <strain evidence="2">MM415A02660</strain>
        <strain evidence="1">MM415B01042</strain>
    </source>
</reference>
<evidence type="ECO:0000313" key="1">
    <source>
        <dbReference type="EMBL" id="QJA60852.1"/>
    </source>
</evidence>
<organism evidence="2">
    <name type="scientific">viral metagenome</name>
    <dbReference type="NCBI Taxonomy" id="1070528"/>
    <lineage>
        <taxon>unclassified sequences</taxon>
        <taxon>metagenomes</taxon>
        <taxon>organismal metagenomes</taxon>
    </lineage>
</organism>
<gene>
    <name evidence="2" type="ORF">MM415A02660_0010</name>
    <name evidence="1" type="ORF">MM415B01042_0027</name>
</gene>
<protein>
    <submittedName>
        <fullName evidence="2">Uncharacterized protein</fullName>
    </submittedName>
</protein>
<name>A0A6M3JTG6_9ZZZZ</name>
<proteinExistence type="predicted"/>